<name>A0ABW5SB21_9FLAO</name>
<reference evidence="3" key="1">
    <citation type="journal article" date="2019" name="Int. J. Syst. Evol. Microbiol.">
        <title>The Global Catalogue of Microorganisms (GCM) 10K type strain sequencing project: providing services to taxonomists for standard genome sequencing and annotation.</title>
        <authorList>
            <consortium name="The Broad Institute Genomics Platform"/>
            <consortium name="The Broad Institute Genome Sequencing Center for Infectious Disease"/>
            <person name="Wu L."/>
            <person name="Ma J."/>
        </authorList>
    </citation>
    <scope>NUCLEOTIDE SEQUENCE [LARGE SCALE GENOMIC DNA]</scope>
    <source>
        <strain evidence="3">KCTC 42255</strain>
    </source>
</reference>
<evidence type="ECO:0000256" key="1">
    <source>
        <dbReference type="SAM" id="SignalP"/>
    </source>
</evidence>
<evidence type="ECO:0000313" key="2">
    <source>
        <dbReference type="EMBL" id="MFD2697016.1"/>
    </source>
</evidence>
<accession>A0ABW5SB21</accession>
<keyword evidence="1" id="KW-0732">Signal</keyword>
<comment type="caution">
    <text evidence="2">The sequence shown here is derived from an EMBL/GenBank/DDBJ whole genome shotgun (WGS) entry which is preliminary data.</text>
</comment>
<gene>
    <name evidence="2" type="ORF">ACFSQ0_03355</name>
</gene>
<feature type="chain" id="PRO_5046912911" description="TonB C-terminal domain-containing protein" evidence="1">
    <location>
        <begin position="21"/>
        <end position="137"/>
    </location>
</feature>
<evidence type="ECO:0000313" key="3">
    <source>
        <dbReference type="Proteomes" id="UP001597357"/>
    </source>
</evidence>
<dbReference type="Proteomes" id="UP001597357">
    <property type="component" value="Unassembled WGS sequence"/>
</dbReference>
<sequence length="137" mass="16383">MKKSILLLFLALTSISFGQANLARDFSEIFNKTNKDEINRIAHKLNYKPNEEIRVFVFFKINEKGKFYDINARSEHRRIEKEVIKLFKEFTADKTTYVEEEKIGKKLALPVVFKTENERARKRRLKKEKKLKSKRED</sequence>
<evidence type="ECO:0008006" key="4">
    <source>
        <dbReference type="Google" id="ProtNLM"/>
    </source>
</evidence>
<protein>
    <recommendedName>
        <fullName evidence="4">TonB C-terminal domain-containing protein</fullName>
    </recommendedName>
</protein>
<proteinExistence type="predicted"/>
<dbReference type="RefSeq" id="WP_379044099.1">
    <property type="nucleotide sequence ID" value="NZ_JBHULZ010000023.1"/>
</dbReference>
<organism evidence="2 3">
    <name type="scientific">Mesonia sediminis</name>
    <dbReference type="NCBI Taxonomy" id="1703946"/>
    <lineage>
        <taxon>Bacteria</taxon>
        <taxon>Pseudomonadati</taxon>
        <taxon>Bacteroidota</taxon>
        <taxon>Flavobacteriia</taxon>
        <taxon>Flavobacteriales</taxon>
        <taxon>Flavobacteriaceae</taxon>
        <taxon>Mesonia</taxon>
    </lineage>
</organism>
<feature type="signal peptide" evidence="1">
    <location>
        <begin position="1"/>
        <end position="20"/>
    </location>
</feature>
<dbReference type="EMBL" id="JBHULZ010000023">
    <property type="protein sequence ID" value="MFD2697016.1"/>
    <property type="molecule type" value="Genomic_DNA"/>
</dbReference>
<keyword evidence="3" id="KW-1185">Reference proteome</keyword>